<keyword evidence="1" id="KW-1133">Transmembrane helix</keyword>
<protein>
    <submittedName>
        <fullName evidence="3">Uncharacterized protein</fullName>
    </submittedName>
</protein>
<dbReference type="Proteomes" id="UP000028073">
    <property type="component" value="Unassembled WGS sequence"/>
</dbReference>
<evidence type="ECO:0000256" key="1">
    <source>
        <dbReference type="SAM" id="Phobius"/>
    </source>
</evidence>
<feature type="signal peptide" evidence="2">
    <location>
        <begin position="1"/>
        <end position="22"/>
    </location>
</feature>
<evidence type="ECO:0000256" key="2">
    <source>
        <dbReference type="SAM" id="SignalP"/>
    </source>
</evidence>
<dbReference type="EMBL" id="JOKH01000002">
    <property type="protein sequence ID" value="KEQ18160.1"/>
    <property type="molecule type" value="Genomic_DNA"/>
</dbReference>
<reference evidence="3 4" key="1">
    <citation type="submission" date="2014-06" db="EMBL/GenBank/DDBJ databases">
        <title>Whole Genome Sequences of Three Symbiotic Endozoicomonas Bacteria.</title>
        <authorList>
            <person name="Neave M.J."/>
            <person name="Apprill A."/>
            <person name="Voolstra C.R."/>
        </authorList>
    </citation>
    <scope>NUCLEOTIDE SEQUENCE [LARGE SCALE GENOMIC DNA]</scope>
    <source>
        <strain evidence="3 4">DSM 25634</strain>
    </source>
</reference>
<accession>A0A081NI87</accession>
<keyword evidence="2" id="KW-0732">Signal</keyword>
<dbReference type="AlphaFoldDB" id="A0A081NI87"/>
<comment type="caution">
    <text evidence="3">The sequence shown here is derived from an EMBL/GenBank/DDBJ whole genome shotgun (WGS) entry which is preliminary data.</text>
</comment>
<feature type="chain" id="PRO_5001760838" evidence="2">
    <location>
        <begin position="23"/>
        <end position="74"/>
    </location>
</feature>
<sequence length="74" mass="8104">MKKRGAAITAFTTAMISSQVLAHPGDHSEGSVFSMLTHFLTQPDHMMFIGITGALACFSYRIYKKINAGKKRQG</sequence>
<dbReference type="OrthoDB" id="6199474at2"/>
<keyword evidence="4" id="KW-1185">Reference proteome</keyword>
<keyword evidence="1" id="KW-0472">Membrane</keyword>
<name>A0A081NI87_9GAMM</name>
<dbReference type="RefSeq" id="WP_034835263.1">
    <property type="nucleotide sequence ID" value="NZ_JOKH01000002.1"/>
</dbReference>
<gene>
    <name evidence="3" type="ORF">GZ78_11430</name>
</gene>
<proteinExistence type="predicted"/>
<organism evidence="3 4">
    <name type="scientific">Endozoicomonas numazuensis</name>
    <dbReference type="NCBI Taxonomy" id="1137799"/>
    <lineage>
        <taxon>Bacteria</taxon>
        <taxon>Pseudomonadati</taxon>
        <taxon>Pseudomonadota</taxon>
        <taxon>Gammaproteobacteria</taxon>
        <taxon>Oceanospirillales</taxon>
        <taxon>Endozoicomonadaceae</taxon>
        <taxon>Endozoicomonas</taxon>
    </lineage>
</organism>
<keyword evidence="1" id="KW-0812">Transmembrane</keyword>
<evidence type="ECO:0000313" key="4">
    <source>
        <dbReference type="Proteomes" id="UP000028073"/>
    </source>
</evidence>
<feature type="transmembrane region" description="Helical" evidence="1">
    <location>
        <begin position="46"/>
        <end position="63"/>
    </location>
</feature>
<evidence type="ECO:0000313" key="3">
    <source>
        <dbReference type="EMBL" id="KEQ18160.1"/>
    </source>
</evidence>